<dbReference type="PANTHER" id="PTHR11693">
    <property type="entry name" value="ATP SYNTHASE GAMMA CHAIN"/>
    <property type="match status" value="1"/>
</dbReference>
<dbReference type="GO" id="GO:0046933">
    <property type="term" value="F:proton-transporting ATP synthase activity, rotational mechanism"/>
    <property type="evidence" value="ECO:0007669"/>
    <property type="project" value="UniProtKB-UniRule"/>
</dbReference>
<protein>
    <recommendedName>
        <fullName evidence="10">ATP synthase gamma chain</fullName>
    </recommendedName>
    <alternativeName>
        <fullName evidence="10">ATP synthase F1 sector gamma subunit</fullName>
    </alternativeName>
    <alternativeName>
        <fullName evidence="10">F-ATPase gamma subunit</fullName>
    </alternativeName>
</protein>
<evidence type="ECO:0000313" key="12">
    <source>
        <dbReference type="Proteomes" id="UP000176774"/>
    </source>
</evidence>
<evidence type="ECO:0000256" key="5">
    <source>
        <dbReference type="ARBA" id="ARBA00022781"/>
    </source>
</evidence>
<comment type="subcellular location">
    <subcellularLocation>
        <location evidence="10">Cell membrane</location>
        <topology evidence="10">Peripheral membrane protein</topology>
    </subcellularLocation>
    <subcellularLocation>
        <location evidence="2">Membrane</location>
        <topology evidence="2">Peripheral membrane protein</topology>
    </subcellularLocation>
</comment>
<keyword evidence="7 10" id="KW-0472">Membrane</keyword>
<dbReference type="Pfam" id="PF00231">
    <property type="entry name" value="ATP-synt"/>
    <property type="match status" value="1"/>
</dbReference>
<dbReference type="EMBL" id="MHPA01000021">
    <property type="protein sequence ID" value="OGZ72795.1"/>
    <property type="molecule type" value="Genomic_DNA"/>
</dbReference>
<evidence type="ECO:0000256" key="1">
    <source>
        <dbReference type="ARBA" id="ARBA00003456"/>
    </source>
</evidence>
<reference evidence="11 12" key="1">
    <citation type="journal article" date="2016" name="Nat. Commun.">
        <title>Thousands of microbial genomes shed light on interconnected biogeochemical processes in an aquifer system.</title>
        <authorList>
            <person name="Anantharaman K."/>
            <person name="Brown C.T."/>
            <person name="Hug L.A."/>
            <person name="Sharon I."/>
            <person name="Castelle C.J."/>
            <person name="Probst A.J."/>
            <person name="Thomas B.C."/>
            <person name="Singh A."/>
            <person name="Wilkins M.J."/>
            <person name="Karaoz U."/>
            <person name="Brodie E.L."/>
            <person name="Williams K.H."/>
            <person name="Hubbard S.S."/>
            <person name="Banfield J.F."/>
        </authorList>
    </citation>
    <scope>NUCLEOTIDE SEQUENCE [LARGE SCALE GENOMIC DNA]</scope>
</reference>
<evidence type="ECO:0000256" key="3">
    <source>
        <dbReference type="ARBA" id="ARBA00007681"/>
    </source>
</evidence>
<keyword evidence="4 10" id="KW-0813">Transport</keyword>
<dbReference type="STRING" id="1802214.A2908_00235"/>
<dbReference type="GO" id="GO:0005524">
    <property type="term" value="F:ATP binding"/>
    <property type="evidence" value="ECO:0007669"/>
    <property type="project" value="UniProtKB-UniRule"/>
</dbReference>
<dbReference type="SUPFAM" id="SSF52943">
    <property type="entry name" value="ATP synthase (F1-ATPase), gamma subunit"/>
    <property type="match status" value="1"/>
</dbReference>
<dbReference type="PANTHER" id="PTHR11693:SF22">
    <property type="entry name" value="ATP SYNTHASE SUBUNIT GAMMA, MITOCHONDRIAL"/>
    <property type="match status" value="1"/>
</dbReference>
<dbReference type="PRINTS" id="PR00126">
    <property type="entry name" value="ATPASEGAMMA"/>
</dbReference>
<keyword evidence="6 10" id="KW-0406">Ion transport</keyword>
<comment type="similarity">
    <text evidence="3 10">Belongs to the ATPase gamma chain family.</text>
</comment>
<keyword evidence="5 10" id="KW-0375">Hydrogen ion transport</keyword>
<dbReference type="Gene3D" id="1.10.287.80">
    <property type="entry name" value="ATP synthase, gamma subunit, helix hairpin domain"/>
    <property type="match status" value="2"/>
</dbReference>
<evidence type="ECO:0000256" key="10">
    <source>
        <dbReference type="HAMAP-Rule" id="MF_00815"/>
    </source>
</evidence>
<dbReference type="GO" id="GO:0045259">
    <property type="term" value="C:proton-transporting ATP synthase complex"/>
    <property type="evidence" value="ECO:0007669"/>
    <property type="project" value="UniProtKB-KW"/>
</dbReference>
<name>A0A1G2IDF1_9BACT</name>
<dbReference type="GO" id="GO:0005886">
    <property type="term" value="C:plasma membrane"/>
    <property type="evidence" value="ECO:0007669"/>
    <property type="project" value="UniProtKB-SubCell"/>
</dbReference>
<sequence>MENTQSIKKRLKSISNIGKITKAMELVAATKMRRSQEIALASRPYAFAALDLLANVSLLSKNDLSELLQKRKTKKVLFVLVASDKGLAGAFNSSIFKKFEQSVKKESWRVRPSKDLEGPTLQTAQTAQVENFYVAVGEKSFNYLLKKGLHVVRKFTNVGDFTTTEQVQPLSDFLVEGYLKGDFDKVIVFSTHFRSALKQEALTREMLPITFNSLQETVREIIPDKGKFAEMIKEQNISFVSDKSKLPEYLIEPSAKEVLDNLVKHLFFMQLYHLVLEANASEHAARRMAMKTASDNASDLGQALNLQYNKSRQGAITNQIIEIIAGAESLS</sequence>
<evidence type="ECO:0000313" key="11">
    <source>
        <dbReference type="EMBL" id="OGZ72795.1"/>
    </source>
</evidence>
<dbReference type="Gene3D" id="3.40.1380.10">
    <property type="match status" value="1"/>
</dbReference>
<evidence type="ECO:0000256" key="8">
    <source>
        <dbReference type="ARBA" id="ARBA00023196"/>
    </source>
</evidence>
<evidence type="ECO:0000256" key="7">
    <source>
        <dbReference type="ARBA" id="ARBA00023136"/>
    </source>
</evidence>
<organism evidence="11 12">
    <name type="scientific">Candidatus Staskawiczbacteria bacterium RIFCSPLOWO2_01_FULL_38_12b</name>
    <dbReference type="NCBI Taxonomy" id="1802214"/>
    <lineage>
        <taxon>Bacteria</taxon>
        <taxon>Candidatus Staskawicziibacteriota</taxon>
    </lineage>
</organism>
<proteinExistence type="inferred from homology"/>
<keyword evidence="9 10" id="KW-0066">ATP synthesis</keyword>
<dbReference type="HAMAP" id="MF_00815">
    <property type="entry name" value="ATP_synth_gamma_bact"/>
    <property type="match status" value="1"/>
</dbReference>
<evidence type="ECO:0000256" key="2">
    <source>
        <dbReference type="ARBA" id="ARBA00004170"/>
    </source>
</evidence>
<evidence type="ECO:0000256" key="6">
    <source>
        <dbReference type="ARBA" id="ARBA00023065"/>
    </source>
</evidence>
<dbReference type="Proteomes" id="UP000176774">
    <property type="component" value="Unassembled WGS sequence"/>
</dbReference>
<evidence type="ECO:0000256" key="9">
    <source>
        <dbReference type="ARBA" id="ARBA00023310"/>
    </source>
</evidence>
<comment type="caution">
    <text evidence="11">The sequence shown here is derived from an EMBL/GenBank/DDBJ whole genome shotgun (WGS) entry which is preliminary data.</text>
</comment>
<dbReference type="CDD" id="cd12151">
    <property type="entry name" value="F1-ATPase_gamma"/>
    <property type="match status" value="1"/>
</dbReference>
<dbReference type="GO" id="GO:0042777">
    <property type="term" value="P:proton motive force-driven plasma membrane ATP synthesis"/>
    <property type="evidence" value="ECO:0007669"/>
    <property type="project" value="UniProtKB-UniRule"/>
</dbReference>
<comment type="function">
    <text evidence="1 10">Produces ATP from ADP in the presence of a proton gradient across the membrane. The gamma chain is believed to be important in regulating ATPase activity and the flow of protons through the CF(0) complex.</text>
</comment>
<keyword evidence="8 10" id="KW-0139">CF(1)</keyword>
<accession>A0A1G2IDF1</accession>
<dbReference type="InterPro" id="IPR035968">
    <property type="entry name" value="ATP_synth_F1_ATPase_gsu"/>
</dbReference>
<gene>
    <name evidence="10" type="primary">atpG</name>
    <name evidence="11" type="ORF">A2908_00235</name>
</gene>
<keyword evidence="10" id="KW-1003">Cell membrane</keyword>
<dbReference type="AlphaFoldDB" id="A0A1G2IDF1"/>
<dbReference type="InterPro" id="IPR000131">
    <property type="entry name" value="ATP_synth_F1_gsu"/>
</dbReference>
<comment type="subunit">
    <text evidence="10">F-type ATPases have 2 components, CF(1) - the catalytic core - and CF(0) - the membrane proton channel. CF(1) has five subunits: alpha(3), beta(3), gamma(1), delta(1), epsilon(1). CF(0) has three main subunits: a, b and c.</text>
</comment>
<evidence type="ECO:0000256" key="4">
    <source>
        <dbReference type="ARBA" id="ARBA00022448"/>
    </source>
</evidence>